<dbReference type="InterPro" id="IPR004089">
    <property type="entry name" value="MCPsignal_dom"/>
</dbReference>
<keyword evidence="4" id="KW-0175">Coiled coil</keyword>
<dbReference type="Pfam" id="PF00672">
    <property type="entry name" value="HAMP"/>
    <property type="match status" value="1"/>
</dbReference>
<dbReference type="SUPFAM" id="SSF58104">
    <property type="entry name" value="Methyl-accepting chemotaxis protein (MCP) signaling domain"/>
    <property type="match status" value="1"/>
</dbReference>
<dbReference type="PANTHER" id="PTHR32089">
    <property type="entry name" value="METHYL-ACCEPTING CHEMOTAXIS PROTEIN MCPB"/>
    <property type="match status" value="1"/>
</dbReference>
<organism evidence="8 9">
    <name type="scientific">Pannonibacter tanglangensis</name>
    <dbReference type="NCBI Taxonomy" id="2750084"/>
    <lineage>
        <taxon>Bacteria</taxon>
        <taxon>Pseudomonadati</taxon>
        <taxon>Pseudomonadota</taxon>
        <taxon>Alphaproteobacteria</taxon>
        <taxon>Hyphomicrobiales</taxon>
        <taxon>Stappiaceae</taxon>
        <taxon>Pannonibacter</taxon>
    </lineage>
</organism>
<dbReference type="GO" id="GO:0007165">
    <property type="term" value="P:signal transduction"/>
    <property type="evidence" value="ECO:0007669"/>
    <property type="project" value="UniProtKB-KW"/>
</dbReference>
<dbReference type="AlphaFoldDB" id="A0A7X5EZH5"/>
<protein>
    <submittedName>
        <fullName evidence="8">HAMP domain-containing protein</fullName>
    </submittedName>
</protein>
<dbReference type="PROSITE" id="PS50111">
    <property type="entry name" value="CHEMOTAXIS_TRANSDUC_2"/>
    <property type="match status" value="1"/>
</dbReference>
<evidence type="ECO:0000256" key="5">
    <source>
        <dbReference type="SAM" id="Phobius"/>
    </source>
</evidence>
<dbReference type="Gene3D" id="6.10.340.10">
    <property type="match status" value="1"/>
</dbReference>
<name>A0A7X5EZH5_9HYPH</name>
<dbReference type="InterPro" id="IPR003660">
    <property type="entry name" value="HAMP_dom"/>
</dbReference>
<dbReference type="CDD" id="cd06225">
    <property type="entry name" value="HAMP"/>
    <property type="match status" value="1"/>
</dbReference>
<dbReference type="Gene3D" id="1.10.287.950">
    <property type="entry name" value="Methyl-accepting chemotaxis protein"/>
    <property type="match status" value="1"/>
</dbReference>
<dbReference type="GO" id="GO:0016020">
    <property type="term" value="C:membrane"/>
    <property type="evidence" value="ECO:0007669"/>
    <property type="project" value="InterPro"/>
</dbReference>
<dbReference type="SMART" id="SM00283">
    <property type="entry name" value="MA"/>
    <property type="match status" value="1"/>
</dbReference>
<dbReference type="PRINTS" id="PR00260">
    <property type="entry name" value="CHEMTRNSDUCR"/>
</dbReference>
<comment type="similarity">
    <text evidence="2">Belongs to the methyl-accepting chemotaxis (MCP) protein family.</text>
</comment>
<evidence type="ECO:0000256" key="2">
    <source>
        <dbReference type="ARBA" id="ARBA00029447"/>
    </source>
</evidence>
<evidence type="ECO:0000313" key="9">
    <source>
        <dbReference type="Proteomes" id="UP000586722"/>
    </source>
</evidence>
<feature type="transmembrane region" description="Helical" evidence="5">
    <location>
        <begin position="187"/>
        <end position="210"/>
    </location>
</feature>
<dbReference type="PANTHER" id="PTHR32089:SF112">
    <property type="entry name" value="LYSOZYME-LIKE PROTEIN-RELATED"/>
    <property type="match status" value="1"/>
</dbReference>
<gene>
    <name evidence="8" type="ORF">GWI72_01745</name>
</gene>
<feature type="domain" description="Methyl-accepting transducer" evidence="6">
    <location>
        <begin position="294"/>
        <end position="537"/>
    </location>
</feature>
<keyword evidence="5" id="KW-0812">Transmembrane</keyword>
<dbReference type="Proteomes" id="UP000586722">
    <property type="component" value="Unassembled WGS sequence"/>
</dbReference>
<dbReference type="SMART" id="SM00304">
    <property type="entry name" value="HAMP"/>
    <property type="match status" value="1"/>
</dbReference>
<dbReference type="GO" id="GO:0006935">
    <property type="term" value="P:chemotaxis"/>
    <property type="evidence" value="ECO:0007669"/>
    <property type="project" value="InterPro"/>
</dbReference>
<sequence>MIAVASVGVIQMASIGKELQGIADAKIPLTATVSTVTARQLEQAVLLERIFRAGQITADGRNTETFIQNFDQLNREVDEEILLAEARAEAVMRLARDEQERALFGSFLAKLKAIEAEHKSYADGAAGLKALIREGRIAEASTVATTLEVKQEKLDTALTDLLSELNAATEASATAAYQHEQNGLVKLVLVSAIAIGLGLLVASYLAIYGISRPLRTVTHGLNRLAQDDTTVEIRVRNRDEIGQLATAFTTFRQKLIEMRELQEHMREEEQRIEAEKRALMLRLADNLEASVKQVADHISDAILELERAANQMARNAETTSSQANTVAAAAEQSTAGVQSVAGASEELAASIREISRQVTLALRSAGQSRTTADQSSTTVSGLAVSAQRIDEVIGLINDIADQTNLLALNATIEAARAGEAGKGFAVVAAEVKALANQTGKATDDISRQIGEMQSGSVATERSIGDMVQSIGLINEQMTAIASAIEEQNAVTAEIARNVAEIANGSQEVTQTIVQVRESAVDSSAGARQVLSTVEDLTRQSELLRRELDDFLLHIRAA</sequence>
<evidence type="ECO:0000256" key="3">
    <source>
        <dbReference type="PROSITE-ProRule" id="PRU00284"/>
    </source>
</evidence>
<comment type="caution">
    <text evidence="8">The sequence shown here is derived from an EMBL/GenBank/DDBJ whole genome shotgun (WGS) entry which is preliminary data.</text>
</comment>
<feature type="domain" description="HAMP" evidence="7">
    <location>
        <begin position="208"/>
        <end position="260"/>
    </location>
</feature>
<keyword evidence="1 3" id="KW-0807">Transducer</keyword>
<evidence type="ECO:0000259" key="7">
    <source>
        <dbReference type="PROSITE" id="PS50885"/>
    </source>
</evidence>
<evidence type="ECO:0000256" key="1">
    <source>
        <dbReference type="ARBA" id="ARBA00023224"/>
    </source>
</evidence>
<dbReference type="Pfam" id="PF00015">
    <property type="entry name" value="MCPsignal"/>
    <property type="match status" value="1"/>
</dbReference>
<dbReference type="PROSITE" id="PS50885">
    <property type="entry name" value="HAMP"/>
    <property type="match status" value="1"/>
</dbReference>
<evidence type="ECO:0000259" key="6">
    <source>
        <dbReference type="PROSITE" id="PS50111"/>
    </source>
</evidence>
<reference evidence="9" key="1">
    <citation type="submission" date="2020-01" db="EMBL/GenBank/DDBJ databases">
        <authorList>
            <person name="Fang Y."/>
            <person name="Sun R."/>
            <person name="Nie L."/>
            <person name="He J."/>
            <person name="Hao L."/>
            <person name="Wang L."/>
            <person name="Su S."/>
            <person name="Lv E."/>
            <person name="Zhang Z."/>
            <person name="Xie R."/>
            <person name="Liu H."/>
        </authorList>
    </citation>
    <scope>NUCLEOTIDE SEQUENCE [LARGE SCALE GENOMIC DNA]</scope>
    <source>
        <strain evidence="9">XCT-53</strain>
    </source>
</reference>
<evidence type="ECO:0000256" key="4">
    <source>
        <dbReference type="SAM" id="Coils"/>
    </source>
</evidence>
<accession>A0A7X5EZH5</accession>
<proteinExistence type="inferred from homology"/>
<feature type="coiled-coil region" evidence="4">
    <location>
        <begin position="251"/>
        <end position="278"/>
    </location>
</feature>
<dbReference type="GO" id="GO:0004888">
    <property type="term" value="F:transmembrane signaling receptor activity"/>
    <property type="evidence" value="ECO:0007669"/>
    <property type="project" value="InterPro"/>
</dbReference>
<keyword evidence="9" id="KW-1185">Reference proteome</keyword>
<keyword evidence="5" id="KW-0472">Membrane</keyword>
<evidence type="ECO:0000313" key="8">
    <source>
        <dbReference type="EMBL" id="NBN76985.1"/>
    </source>
</evidence>
<dbReference type="InterPro" id="IPR004090">
    <property type="entry name" value="Chemotax_Me-accpt_rcpt"/>
</dbReference>
<dbReference type="EMBL" id="JAABLQ010000001">
    <property type="protein sequence ID" value="NBN76985.1"/>
    <property type="molecule type" value="Genomic_DNA"/>
</dbReference>
<keyword evidence="5" id="KW-1133">Transmembrane helix</keyword>